<dbReference type="Pfam" id="PF02720">
    <property type="entry name" value="DUF222"/>
    <property type="match status" value="1"/>
</dbReference>
<protein>
    <submittedName>
        <fullName evidence="2">HNH endonuclease</fullName>
    </submittedName>
</protein>
<keyword evidence="2" id="KW-0540">Nuclease</keyword>
<reference evidence="3" key="1">
    <citation type="submission" date="2021-11" db="EMBL/GenBank/DDBJ databases">
        <title>Cultivation dependent microbiological survey of springs from the worlds oldest radium mine currently devoted to the extraction of radon-saturated water.</title>
        <authorList>
            <person name="Kapinusova G."/>
            <person name="Smrhova T."/>
            <person name="Strejcek M."/>
            <person name="Suman J."/>
            <person name="Jani K."/>
            <person name="Pajer P."/>
            <person name="Uhlik O."/>
        </authorList>
    </citation>
    <scope>NUCLEOTIDE SEQUENCE [LARGE SCALE GENOMIC DNA]</scope>
    <source>
        <strain evidence="3">J379</strain>
    </source>
</reference>
<sequence length="427" mass="46668">MTTEALGDQIAALAADIEAAMCRWLELVAEFDRREGWFLEGCTSCAAWVAWRCGVGPTAAREHVRVARRLHELPSVRAAFSRGELSYSKVRAITRVEDVEHEDELVELARNATAAQLERIVRSYRSAVLAESDAARVLEQRFLALEWQDDGSLRVRGRLPADQGALLMKAVELVAEQLRADACEEDAIPESASAEAPVPARARHADALAVLADQALAAQQHGRTGGDRVQLVVRVDADALAGDADDAAGCCELDGGPPLARATTRRLACDASVVRMVERDGEPLSVGRKTRSIPPALRRALRARDGGCRFPGCAHDRFVDAHHIEHWADGGATELKNLVHLCTHHHRLLHEGGFTVRAEAHGGFSFRTPDGRLLRDVPRAPRRARDRDACATPRRASAETRIQLRRDRLDLDLATGAMLWIAPPDGA</sequence>
<evidence type="ECO:0000259" key="1">
    <source>
        <dbReference type="SMART" id="SM00507"/>
    </source>
</evidence>
<dbReference type="RefSeq" id="WP_353863997.1">
    <property type="nucleotide sequence ID" value="NZ_CP088295.1"/>
</dbReference>
<dbReference type="EMBL" id="CP088295">
    <property type="protein sequence ID" value="UUY03493.1"/>
    <property type="molecule type" value="Genomic_DNA"/>
</dbReference>
<dbReference type="InterPro" id="IPR003870">
    <property type="entry name" value="DUF222"/>
</dbReference>
<evidence type="ECO:0000313" key="2">
    <source>
        <dbReference type="EMBL" id="UUY03493.1"/>
    </source>
</evidence>
<keyword evidence="3" id="KW-1185">Reference proteome</keyword>
<feature type="domain" description="HNH nuclease" evidence="1">
    <location>
        <begin position="296"/>
        <end position="347"/>
    </location>
</feature>
<accession>A0ABY5PFT3</accession>
<dbReference type="Proteomes" id="UP001058860">
    <property type="component" value="Chromosome"/>
</dbReference>
<dbReference type="CDD" id="cd00085">
    <property type="entry name" value="HNHc"/>
    <property type="match status" value="1"/>
</dbReference>
<organism evidence="2 3">
    <name type="scientific">Svornostia abyssi</name>
    <dbReference type="NCBI Taxonomy" id="2898438"/>
    <lineage>
        <taxon>Bacteria</taxon>
        <taxon>Bacillati</taxon>
        <taxon>Actinomycetota</taxon>
        <taxon>Thermoleophilia</taxon>
        <taxon>Solirubrobacterales</taxon>
        <taxon>Baekduiaceae</taxon>
        <taxon>Svornostia</taxon>
    </lineage>
</organism>
<dbReference type="GO" id="GO:0004519">
    <property type="term" value="F:endonuclease activity"/>
    <property type="evidence" value="ECO:0007669"/>
    <property type="project" value="UniProtKB-KW"/>
</dbReference>
<keyword evidence="2" id="KW-0255">Endonuclease</keyword>
<name>A0ABY5PFT3_9ACTN</name>
<dbReference type="InterPro" id="IPR003615">
    <property type="entry name" value="HNH_nuc"/>
</dbReference>
<keyword evidence="2" id="KW-0378">Hydrolase</keyword>
<proteinExistence type="predicted"/>
<dbReference type="SMART" id="SM00507">
    <property type="entry name" value="HNHc"/>
    <property type="match status" value="1"/>
</dbReference>
<evidence type="ECO:0000313" key="3">
    <source>
        <dbReference type="Proteomes" id="UP001058860"/>
    </source>
</evidence>
<gene>
    <name evidence="2" type="ORF">LRS13_22945</name>
</gene>